<evidence type="ECO:0000313" key="1">
    <source>
        <dbReference type="EMBL" id="KKM79158.1"/>
    </source>
</evidence>
<name>A0A0F9KB38_9ZZZZ</name>
<accession>A0A0F9KB38</accession>
<dbReference type="AlphaFoldDB" id="A0A0F9KB38"/>
<protein>
    <submittedName>
        <fullName evidence="1">Uncharacterized protein</fullName>
    </submittedName>
</protein>
<sequence>YAEDSMHRILSIITNRLKDKFTLKNIRIY</sequence>
<feature type="non-terminal residue" evidence="1">
    <location>
        <position position="1"/>
    </location>
</feature>
<proteinExistence type="predicted"/>
<reference evidence="1" key="1">
    <citation type="journal article" date="2015" name="Nature">
        <title>Complex archaea that bridge the gap between prokaryotes and eukaryotes.</title>
        <authorList>
            <person name="Spang A."/>
            <person name="Saw J.H."/>
            <person name="Jorgensen S.L."/>
            <person name="Zaremba-Niedzwiedzka K."/>
            <person name="Martijn J."/>
            <person name="Lind A.E."/>
            <person name="van Eijk R."/>
            <person name="Schleper C."/>
            <person name="Guy L."/>
            <person name="Ettema T.J."/>
        </authorList>
    </citation>
    <scope>NUCLEOTIDE SEQUENCE</scope>
</reference>
<dbReference type="EMBL" id="LAZR01008375">
    <property type="protein sequence ID" value="KKM79158.1"/>
    <property type="molecule type" value="Genomic_DNA"/>
</dbReference>
<comment type="caution">
    <text evidence="1">The sequence shown here is derived from an EMBL/GenBank/DDBJ whole genome shotgun (WGS) entry which is preliminary data.</text>
</comment>
<organism evidence="1">
    <name type="scientific">marine sediment metagenome</name>
    <dbReference type="NCBI Taxonomy" id="412755"/>
    <lineage>
        <taxon>unclassified sequences</taxon>
        <taxon>metagenomes</taxon>
        <taxon>ecological metagenomes</taxon>
    </lineage>
</organism>
<gene>
    <name evidence="1" type="ORF">LCGC14_1352700</name>
</gene>